<dbReference type="InterPro" id="IPR048503">
    <property type="entry name" value="NamZ_C"/>
</dbReference>
<dbReference type="EMBL" id="ATHJ01000060">
    <property type="protein sequence ID" value="EPR43022.1"/>
    <property type="molecule type" value="Genomic_DNA"/>
</dbReference>
<dbReference type="Pfam" id="PF07075">
    <property type="entry name" value="NamZ_N"/>
    <property type="match status" value="1"/>
</dbReference>
<dbReference type="PANTHER" id="PTHR42915">
    <property type="entry name" value="HYPOTHETICAL 460 KDA PROTEIN IN FEUA-SIGW INTERGENIC REGION [PRECURSOR]"/>
    <property type="match status" value="1"/>
</dbReference>
<gene>
    <name evidence="3" type="ORF">dsmv_1452</name>
</gene>
<dbReference type="PANTHER" id="PTHR42915:SF1">
    <property type="entry name" value="PEPTIDOGLYCAN BETA-N-ACETYLMURAMIDASE NAMZ"/>
    <property type="match status" value="1"/>
</dbReference>
<dbReference type="RefSeq" id="WP_020875799.1">
    <property type="nucleotide sequence ID" value="NZ_ATHJ01000060.1"/>
</dbReference>
<dbReference type="InterPro" id="IPR008302">
    <property type="entry name" value="NamZ"/>
</dbReference>
<accession>S7U105</accession>
<dbReference type="InterPro" id="IPR048502">
    <property type="entry name" value="NamZ_N"/>
</dbReference>
<feature type="domain" description="Peptidoglycan beta-N-acetylmuramidase NamZ N-terminal" evidence="1">
    <location>
        <begin position="23"/>
        <end position="224"/>
    </location>
</feature>
<dbReference type="Gene3D" id="3.90.1150.140">
    <property type="match status" value="1"/>
</dbReference>
<name>S7U105_DESML</name>
<evidence type="ECO:0000259" key="2">
    <source>
        <dbReference type="Pfam" id="PF20732"/>
    </source>
</evidence>
<dbReference type="Pfam" id="PF20732">
    <property type="entry name" value="NamZ_C"/>
    <property type="match status" value="1"/>
</dbReference>
<comment type="caution">
    <text evidence="3">The sequence shown here is derived from an EMBL/GenBank/DDBJ whole genome shotgun (WGS) entry which is preliminary data.</text>
</comment>
<dbReference type="STRING" id="897.B2D07_12560"/>
<dbReference type="GO" id="GO:0033922">
    <property type="term" value="F:peptidoglycan beta-N-acetylmuramidase activity"/>
    <property type="evidence" value="ECO:0007669"/>
    <property type="project" value="InterPro"/>
</dbReference>
<reference evidence="3 4" key="1">
    <citation type="journal article" date="2013" name="Genome Announc.">
        <title>Draft genome sequences for three mercury-methylating, sulfate-reducing bacteria.</title>
        <authorList>
            <person name="Brown S.D."/>
            <person name="Hurt R.A.Jr."/>
            <person name="Gilmour C.C."/>
            <person name="Elias D.A."/>
        </authorList>
    </citation>
    <scope>NUCLEOTIDE SEQUENCE [LARGE SCALE GENOMIC DNA]</scope>
    <source>
        <strain evidence="3 4">DSM 2059</strain>
    </source>
</reference>
<dbReference type="Proteomes" id="UP000014977">
    <property type="component" value="Unassembled WGS sequence"/>
</dbReference>
<evidence type="ECO:0000313" key="4">
    <source>
        <dbReference type="Proteomes" id="UP000014977"/>
    </source>
</evidence>
<evidence type="ECO:0000313" key="3">
    <source>
        <dbReference type="EMBL" id="EPR43022.1"/>
    </source>
</evidence>
<proteinExistence type="predicted"/>
<protein>
    <submittedName>
        <fullName evidence="3">Putative conserved protein UCP016719</fullName>
    </submittedName>
</protein>
<dbReference type="Gene3D" id="3.40.50.12170">
    <property type="entry name" value="Uncharacterised protein PF07075, DUF1343"/>
    <property type="match status" value="1"/>
</dbReference>
<dbReference type="OrthoDB" id="5705574at2"/>
<keyword evidence="4" id="KW-1185">Reference proteome</keyword>
<dbReference type="PATRIC" id="fig|1121405.3.peg.782"/>
<dbReference type="eggNOG" id="COG3876">
    <property type="taxonomic scope" value="Bacteria"/>
</dbReference>
<organism evidence="3 4">
    <name type="scientific">Desulfococcus multivorans DSM 2059</name>
    <dbReference type="NCBI Taxonomy" id="1121405"/>
    <lineage>
        <taxon>Bacteria</taxon>
        <taxon>Pseudomonadati</taxon>
        <taxon>Thermodesulfobacteriota</taxon>
        <taxon>Desulfobacteria</taxon>
        <taxon>Desulfobacterales</taxon>
        <taxon>Desulfococcaceae</taxon>
        <taxon>Desulfococcus</taxon>
    </lineage>
</organism>
<sequence length="389" mass="43882">MLRTGLECFLECPPRWLAGARMGLLCNPASVDGKLRHARLLIDRRFPGNLKALYSPQHGFFAEKQDNMIESDHMIDPMLNIPVFSLYGETRIPTAGMLDPIDVLLIDLQDVGTRVYTFIYTMSYCMETAARLGKRVVVLDRPNPVGGMAVEGNILSPEYASFVGRYPIPMRHGLTIGETARLFNEHFGIGCDLTVIPMEGWARWMLYRDTGLPWVAPSPNLPTPESALVYPGQVVWEGTHVSEGRGTTQPFELFGAPYFDTERLFDVLGGAHPPGAVLRPCRFEPTASKWSGRVCRGFQIHVTEPTAYRPYDTTLRLLSAVLACHGDDFEWKPPPYEYEHERMPIDLILGDGRLRRRIEQQVPTADLSREWQADLTGYVGLSREVHLYT</sequence>
<dbReference type="PIRSF" id="PIRSF016719">
    <property type="entry name" value="UCP016719"/>
    <property type="match status" value="1"/>
</dbReference>
<evidence type="ECO:0000259" key="1">
    <source>
        <dbReference type="Pfam" id="PF07075"/>
    </source>
</evidence>
<feature type="domain" description="Peptidoglycan beta-N-acetylmuramidase NamZ C-terminal" evidence="2">
    <location>
        <begin position="228"/>
        <end position="388"/>
    </location>
</feature>
<dbReference type="AlphaFoldDB" id="S7U105"/>